<keyword evidence="7" id="KW-0675">Receptor</keyword>
<evidence type="ECO:0000256" key="1">
    <source>
        <dbReference type="ARBA" id="ARBA00004651"/>
    </source>
</evidence>
<reference evidence="12" key="1">
    <citation type="submission" date="2025-08" db="UniProtKB">
        <authorList>
            <consortium name="Ensembl"/>
        </authorList>
    </citation>
    <scope>IDENTIFICATION</scope>
</reference>
<evidence type="ECO:0000256" key="5">
    <source>
        <dbReference type="ARBA" id="ARBA00023040"/>
    </source>
</evidence>
<keyword evidence="3 10" id="KW-0812">Transmembrane</keyword>
<protein>
    <submittedName>
        <fullName evidence="12">Prostaglandin D2 receptor</fullName>
    </submittedName>
</protein>
<keyword evidence="6 10" id="KW-0472">Membrane</keyword>
<name>A0A8C0H217_CHEAB</name>
<keyword evidence="8" id="KW-0325">Glycoprotein</keyword>
<dbReference type="Gene3D" id="1.20.1070.10">
    <property type="entry name" value="Rhodopsin 7-helix transmembrane proteins"/>
    <property type="match status" value="2"/>
</dbReference>
<dbReference type="PRINTS" id="PR01788">
    <property type="entry name" value="PROSTANOIDR"/>
</dbReference>
<dbReference type="AlphaFoldDB" id="A0A8C0H217"/>
<evidence type="ECO:0000313" key="12">
    <source>
        <dbReference type="Ensembl" id="ENSCABP00000017267.1"/>
    </source>
</evidence>
<evidence type="ECO:0000256" key="8">
    <source>
        <dbReference type="ARBA" id="ARBA00023180"/>
    </source>
</evidence>
<organism evidence="12 13">
    <name type="scientific">Chelonoidis abingdonii</name>
    <name type="common">Abingdon island giant tortoise</name>
    <name type="synonym">Testudo abingdonii</name>
    <dbReference type="NCBI Taxonomy" id="106734"/>
    <lineage>
        <taxon>Eukaryota</taxon>
        <taxon>Metazoa</taxon>
        <taxon>Chordata</taxon>
        <taxon>Craniata</taxon>
        <taxon>Vertebrata</taxon>
        <taxon>Euteleostomi</taxon>
        <taxon>Archelosauria</taxon>
        <taxon>Testudinata</taxon>
        <taxon>Testudines</taxon>
        <taxon>Cryptodira</taxon>
        <taxon>Durocryptodira</taxon>
        <taxon>Testudinoidea</taxon>
        <taxon>Testudinidae</taxon>
        <taxon>Chelonoidis</taxon>
    </lineage>
</organism>
<dbReference type="GeneTree" id="ENSGT01050000244902"/>
<dbReference type="GO" id="GO:0007204">
    <property type="term" value="P:positive regulation of cytosolic calcium ion concentration"/>
    <property type="evidence" value="ECO:0007669"/>
    <property type="project" value="TreeGrafter"/>
</dbReference>
<evidence type="ECO:0000256" key="7">
    <source>
        <dbReference type="ARBA" id="ARBA00023170"/>
    </source>
</evidence>
<dbReference type="InterPro" id="IPR017452">
    <property type="entry name" value="GPCR_Rhodpsn_7TM"/>
</dbReference>
<evidence type="ECO:0000256" key="9">
    <source>
        <dbReference type="ARBA" id="ARBA00023224"/>
    </source>
</evidence>
<dbReference type="PANTHER" id="PTHR11866">
    <property type="entry name" value="G-PROTEIN COUPLED RECEPTOR FAMILY 1 MEMBER"/>
    <property type="match status" value="1"/>
</dbReference>
<evidence type="ECO:0000259" key="11">
    <source>
        <dbReference type="PROSITE" id="PS50262"/>
    </source>
</evidence>
<feature type="transmembrane region" description="Helical" evidence="10">
    <location>
        <begin position="269"/>
        <end position="287"/>
    </location>
</feature>
<dbReference type="Proteomes" id="UP000694404">
    <property type="component" value="Unplaced"/>
</dbReference>
<dbReference type="Ensembl" id="ENSCABT00000018923.1">
    <property type="protein sequence ID" value="ENSCABP00000017267.1"/>
    <property type="gene ID" value="ENSCABG00000012811.1"/>
</dbReference>
<feature type="transmembrane region" description="Helical" evidence="10">
    <location>
        <begin position="105"/>
        <end position="138"/>
    </location>
</feature>
<evidence type="ECO:0000256" key="4">
    <source>
        <dbReference type="ARBA" id="ARBA00022989"/>
    </source>
</evidence>
<dbReference type="GO" id="GO:0005886">
    <property type="term" value="C:plasma membrane"/>
    <property type="evidence" value="ECO:0007669"/>
    <property type="project" value="UniProtKB-SubCell"/>
</dbReference>
<dbReference type="PROSITE" id="PS50262">
    <property type="entry name" value="G_PROTEIN_RECEP_F1_2"/>
    <property type="match status" value="1"/>
</dbReference>
<keyword evidence="2" id="KW-1003">Cell membrane</keyword>
<feature type="domain" description="G-protein coupled receptors family 1 profile" evidence="11">
    <location>
        <begin position="33"/>
        <end position="284"/>
    </location>
</feature>
<dbReference type="GO" id="GO:0071799">
    <property type="term" value="P:cellular response to prostaglandin D stimulus"/>
    <property type="evidence" value="ECO:0007669"/>
    <property type="project" value="Ensembl"/>
</dbReference>
<accession>A0A8C0H217</accession>
<evidence type="ECO:0000313" key="13">
    <source>
        <dbReference type="Proteomes" id="UP000694404"/>
    </source>
</evidence>
<gene>
    <name evidence="12" type="primary">PTGDR</name>
</gene>
<dbReference type="InterPro" id="IPR008365">
    <property type="entry name" value="Prostanoid_rcpt"/>
</dbReference>
<dbReference type="GO" id="GO:0006954">
    <property type="term" value="P:inflammatory response"/>
    <property type="evidence" value="ECO:0007669"/>
    <property type="project" value="TreeGrafter"/>
</dbReference>
<dbReference type="Pfam" id="PF00001">
    <property type="entry name" value="7tm_1"/>
    <property type="match status" value="1"/>
</dbReference>
<evidence type="ECO:0000256" key="6">
    <source>
        <dbReference type="ARBA" id="ARBA00023136"/>
    </source>
</evidence>
<evidence type="ECO:0000256" key="3">
    <source>
        <dbReference type="ARBA" id="ARBA00022692"/>
    </source>
</evidence>
<dbReference type="SUPFAM" id="SSF81321">
    <property type="entry name" value="Family A G protein-coupled receptor-like"/>
    <property type="match status" value="1"/>
</dbReference>
<feature type="transmembrane region" description="Helical" evidence="10">
    <location>
        <begin position="20"/>
        <end position="42"/>
    </location>
</feature>
<keyword evidence="4 10" id="KW-1133">Transmembrane helix</keyword>
<dbReference type="OMA" id="ASAMIIC"/>
<proteinExistence type="predicted"/>
<keyword evidence="9" id="KW-0807">Transducer</keyword>
<dbReference type="PANTHER" id="PTHR11866:SF14">
    <property type="entry name" value="PROSTAGLANDIN D2 RECEPTOR"/>
    <property type="match status" value="1"/>
</dbReference>
<feature type="transmembrane region" description="Helical" evidence="10">
    <location>
        <begin position="228"/>
        <end position="249"/>
    </location>
</feature>
<dbReference type="PRINTS" id="PR00856">
    <property type="entry name" value="PRSTNOIDIPR"/>
</dbReference>
<dbReference type="InterPro" id="IPR000276">
    <property type="entry name" value="GPCR_Rhodpsn"/>
</dbReference>
<sequence>MAADGYRCRDSRAIQGGESALPSSLLFSAGLLGNLLALLLLGQQRLRRGRPPRASAFYLLVSGLAVTDLLGKCLLSPMVLAAYAGNRSLSELGPGGGDPGRLCQLFAFLMAFFGLAPTLLLLAMALECCLSLGHPYFYRRQPRRRPPRPALGPARRRRLYCPGTWCFIRMAGGSAPARGYSVLYASLLGALVLAIGLCNLASMRSLYRMARRPHRRSGPTAAPRMEELDHLVLLALMTVLFTVCSLPLIVRAYVGAFAADFNEKADLTALRFLSVNSIVDPWVFIIFRTSVFRKFFHRVCRRLNSKKAVTPRLASSLRPDLDSEINRLVFRGAGHPPPLTDFTGTTSKSGSSVRCGSMELGTSLYLRYLDGPDHHQLRELYSVMDSPSQHPCEVGQCYDPHFTDGELRHKGLGLQRDLGTYLLH</sequence>
<dbReference type="InterPro" id="IPR000370">
    <property type="entry name" value="Prostglndn_IP_rcpt"/>
</dbReference>
<comment type="subcellular location">
    <subcellularLocation>
        <location evidence="1">Cell membrane</location>
        <topology evidence="1">Multi-pass membrane protein</topology>
    </subcellularLocation>
</comment>
<keyword evidence="13" id="KW-1185">Reference proteome</keyword>
<feature type="transmembrane region" description="Helical" evidence="10">
    <location>
        <begin position="183"/>
        <end position="207"/>
    </location>
</feature>
<reference evidence="12" key="2">
    <citation type="submission" date="2025-09" db="UniProtKB">
        <authorList>
            <consortium name="Ensembl"/>
        </authorList>
    </citation>
    <scope>IDENTIFICATION</scope>
</reference>
<evidence type="ECO:0000256" key="2">
    <source>
        <dbReference type="ARBA" id="ARBA00022475"/>
    </source>
</evidence>
<evidence type="ECO:0000256" key="10">
    <source>
        <dbReference type="SAM" id="Phobius"/>
    </source>
</evidence>
<keyword evidence="5" id="KW-0297">G-protein coupled receptor</keyword>
<dbReference type="GO" id="GO:0004956">
    <property type="term" value="F:prostaglandin D receptor activity"/>
    <property type="evidence" value="ECO:0007669"/>
    <property type="project" value="TreeGrafter"/>
</dbReference>